<reference evidence="5 6" key="1">
    <citation type="submission" date="2015-02" db="EMBL/GenBank/DDBJ databases">
        <title>Draft genome sequences of ten Microbacterium spp. with emphasis on heavy metal contaminated environments.</title>
        <authorList>
            <person name="Corretto E."/>
        </authorList>
    </citation>
    <scope>NUCLEOTIDE SEQUENCE [LARGE SCALE GENOMIC DNA]</scope>
    <source>
        <strain evidence="5 6">ARN176</strain>
    </source>
</reference>
<keyword evidence="1" id="KW-0328">Glycosyltransferase</keyword>
<evidence type="ECO:0000256" key="3">
    <source>
        <dbReference type="SAM" id="MobiDB-lite"/>
    </source>
</evidence>
<dbReference type="Gene3D" id="3.40.50.2000">
    <property type="entry name" value="Glycogen Phosphorylase B"/>
    <property type="match status" value="2"/>
</dbReference>
<gene>
    <name evidence="5" type="ORF">RS86_00962</name>
</gene>
<evidence type="ECO:0000259" key="4">
    <source>
        <dbReference type="Pfam" id="PF13439"/>
    </source>
</evidence>
<accession>A0A0F0LSH4</accession>
<name>A0A0F0LSH4_9MICO</name>
<sequence length="388" mass="42332">MPTHPNITVTRIPDPLMRFSRNHSATSATTSRSTLGVSGRLRQRIVRFGKAFIVPDIFVAWALRSGWRSRREVPEADVVVASGGPLSALLLGAHLARRHRSTLVFDFRDPVASNPMNPRGRLRTALDTVLERRAMRSVDIACTVGPALAAQLSELHTRPVVVIMNGYDAEETVPPTPDTDSTLLKIIYTGRIYPNNTEYRPLFDAIRSANADPFGVRVEVHYYGRSSAEFMTMADSCGAGAFVIDHGEVPHREAVEAQSSADVLLLLLWNDPRAVGVFGGKLFEYIGAQRPILMLGYQEGDAARAVRENELGLASNTAEDISRYLLALAQEKRESGAVPSPSGIRTSPFTREAQSALLLAEIEEVRRCGGAHGSSQPSPRGPRRATLG</sequence>
<feature type="region of interest" description="Disordered" evidence="3">
    <location>
        <begin position="368"/>
        <end position="388"/>
    </location>
</feature>
<dbReference type="Pfam" id="PF13439">
    <property type="entry name" value="Glyco_transf_4"/>
    <property type="match status" value="1"/>
</dbReference>
<organism evidence="5 6">
    <name type="scientific">Microbacterium azadirachtae</name>
    <dbReference type="NCBI Taxonomy" id="582680"/>
    <lineage>
        <taxon>Bacteria</taxon>
        <taxon>Bacillati</taxon>
        <taxon>Actinomycetota</taxon>
        <taxon>Actinomycetes</taxon>
        <taxon>Micrococcales</taxon>
        <taxon>Microbacteriaceae</taxon>
        <taxon>Microbacterium</taxon>
    </lineage>
</organism>
<proteinExistence type="predicted"/>
<dbReference type="GO" id="GO:0016757">
    <property type="term" value="F:glycosyltransferase activity"/>
    <property type="evidence" value="ECO:0007669"/>
    <property type="project" value="UniProtKB-KW"/>
</dbReference>
<evidence type="ECO:0000256" key="1">
    <source>
        <dbReference type="ARBA" id="ARBA00022676"/>
    </source>
</evidence>
<protein>
    <recommendedName>
        <fullName evidence="4">Glycosyltransferase subfamily 4-like N-terminal domain-containing protein</fullName>
    </recommendedName>
</protein>
<dbReference type="InterPro" id="IPR028098">
    <property type="entry name" value="Glyco_trans_4-like_N"/>
</dbReference>
<dbReference type="STRING" id="582680.RS86_00962"/>
<dbReference type="PATRIC" id="fig|582680.6.peg.989"/>
<keyword evidence="2" id="KW-0808">Transferase</keyword>
<evidence type="ECO:0000313" key="6">
    <source>
        <dbReference type="Proteomes" id="UP000033740"/>
    </source>
</evidence>
<evidence type="ECO:0000313" key="5">
    <source>
        <dbReference type="EMBL" id="KJL34476.1"/>
    </source>
</evidence>
<evidence type="ECO:0000256" key="2">
    <source>
        <dbReference type="ARBA" id="ARBA00022679"/>
    </source>
</evidence>
<dbReference type="EMBL" id="JYIX01000028">
    <property type="protein sequence ID" value="KJL34476.1"/>
    <property type="molecule type" value="Genomic_DNA"/>
</dbReference>
<comment type="caution">
    <text evidence="5">The sequence shown here is derived from an EMBL/GenBank/DDBJ whole genome shotgun (WGS) entry which is preliminary data.</text>
</comment>
<dbReference type="Proteomes" id="UP000033740">
    <property type="component" value="Unassembled WGS sequence"/>
</dbReference>
<dbReference type="AlphaFoldDB" id="A0A0F0LSH4"/>
<dbReference type="SUPFAM" id="SSF53756">
    <property type="entry name" value="UDP-Glycosyltransferase/glycogen phosphorylase"/>
    <property type="match status" value="1"/>
</dbReference>
<keyword evidence="6" id="KW-1185">Reference proteome</keyword>
<feature type="domain" description="Glycosyltransferase subfamily 4-like N-terminal" evidence="4">
    <location>
        <begin position="37"/>
        <end position="170"/>
    </location>
</feature>